<keyword evidence="3" id="KW-0547">Nucleotide-binding</keyword>
<sequence>MKLVDEAEILVSAGNGGNGCVGFRREKFIPLGGPDGGDGGNGGSVWIVADENVNTLVDFRHERTFKAQRGENGMGRQAYGKGGEDRIIVVPVGTVVMNVQTDEVIGDLTQHGDRLLVAKAARAAWAICISRARSIVRRASPPPVKRARSGCSSWS</sequence>
<dbReference type="FunFam" id="2.70.210.12:FF:000001">
    <property type="entry name" value="GTPase Obg"/>
    <property type="match status" value="1"/>
</dbReference>
<feature type="domain" description="Obg" evidence="7">
    <location>
        <begin position="1"/>
        <end position="155"/>
    </location>
</feature>
<dbReference type="GO" id="GO:0043022">
    <property type="term" value="F:ribosome binding"/>
    <property type="evidence" value="ECO:0007669"/>
    <property type="project" value="UniProtKB-ARBA"/>
</dbReference>
<evidence type="ECO:0000256" key="3">
    <source>
        <dbReference type="ARBA" id="ARBA00022741"/>
    </source>
</evidence>
<dbReference type="InterPro" id="IPR045086">
    <property type="entry name" value="OBG_GTPase"/>
</dbReference>
<gene>
    <name evidence="8" type="primary">obgE</name>
    <name evidence="8" type="ORF">XPU_1212</name>
</gene>
<dbReference type="Pfam" id="PF01018">
    <property type="entry name" value="GTP1_OBG"/>
    <property type="match status" value="1"/>
</dbReference>
<proteinExistence type="predicted"/>
<evidence type="ECO:0000256" key="4">
    <source>
        <dbReference type="ARBA" id="ARBA00022801"/>
    </source>
</evidence>
<dbReference type="GO" id="GO:0005525">
    <property type="term" value="F:GTP binding"/>
    <property type="evidence" value="ECO:0007669"/>
    <property type="project" value="UniProtKB-KW"/>
</dbReference>
<dbReference type="EMBL" id="BAVB01000223">
    <property type="protein sequence ID" value="GAE49680.1"/>
    <property type="molecule type" value="Genomic_DNA"/>
</dbReference>
<evidence type="ECO:0000313" key="8">
    <source>
        <dbReference type="EMBL" id="GAE49680.1"/>
    </source>
</evidence>
<dbReference type="GO" id="GO:0042254">
    <property type="term" value="P:ribosome biogenesis"/>
    <property type="evidence" value="ECO:0007669"/>
    <property type="project" value="UniProtKB-UniRule"/>
</dbReference>
<evidence type="ECO:0000259" key="7">
    <source>
        <dbReference type="PROSITE" id="PS51883"/>
    </source>
</evidence>
<dbReference type="InterPro" id="IPR006169">
    <property type="entry name" value="GTP1_OBG_dom"/>
</dbReference>
<dbReference type="PANTHER" id="PTHR11702:SF31">
    <property type="entry name" value="MITOCHONDRIAL RIBOSOME-ASSOCIATED GTPASE 2"/>
    <property type="match status" value="1"/>
</dbReference>
<dbReference type="InterPro" id="IPR036726">
    <property type="entry name" value="GTP1_OBG_dom_sf"/>
</dbReference>
<keyword evidence="6" id="KW-0342">GTP-binding</keyword>
<evidence type="ECO:0000256" key="6">
    <source>
        <dbReference type="ARBA" id="ARBA00023134"/>
    </source>
</evidence>
<evidence type="ECO:0000256" key="5">
    <source>
        <dbReference type="ARBA" id="ARBA00022842"/>
    </source>
</evidence>
<dbReference type="Proteomes" id="UP000019143">
    <property type="component" value="Unassembled WGS sequence"/>
</dbReference>
<organism evidence="8 9">
    <name type="scientific">Xanthomonas arboricola pv. pruni str. MAFF 311562</name>
    <dbReference type="NCBI Taxonomy" id="1414836"/>
    <lineage>
        <taxon>Bacteria</taxon>
        <taxon>Pseudomonadati</taxon>
        <taxon>Pseudomonadota</taxon>
        <taxon>Gammaproteobacteria</taxon>
        <taxon>Lysobacterales</taxon>
        <taxon>Lysobacteraceae</taxon>
        <taxon>Xanthomonas</taxon>
    </lineage>
</organism>
<reference evidence="8 9" key="1">
    <citation type="submission" date="2014-01" db="EMBL/GenBank/DDBJ databases">
        <title>Genome sequence and analysis of Xanthomonas arboricola pv. pruni.</title>
        <authorList>
            <person name="Fujikawa T."/>
            <person name="Nakazono-Nagaoka E."/>
        </authorList>
    </citation>
    <scope>NUCLEOTIDE SEQUENCE [LARGE SCALE GENOMIC DNA]</scope>
    <source>
        <strain evidence="9">MAFF 311562</strain>
    </source>
</reference>
<keyword evidence="1" id="KW-0963">Cytoplasm</keyword>
<accession>W4RZ75</accession>
<dbReference type="SUPFAM" id="SSF82051">
    <property type="entry name" value="Obg GTP-binding protein N-terminal domain"/>
    <property type="match status" value="1"/>
</dbReference>
<keyword evidence="2" id="KW-0479">Metal-binding</keyword>
<evidence type="ECO:0000256" key="2">
    <source>
        <dbReference type="ARBA" id="ARBA00022723"/>
    </source>
</evidence>
<evidence type="ECO:0000256" key="1">
    <source>
        <dbReference type="ARBA" id="ARBA00022490"/>
    </source>
</evidence>
<protein>
    <submittedName>
        <fullName evidence="8">GTPase ObgE</fullName>
    </submittedName>
</protein>
<dbReference type="PANTHER" id="PTHR11702">
    <property type="entry name" value="DEVELOPMENTALLY REGULATED GTP-BINDING PROTEIN-RELATED"/>
    <property type="match status" value="1"/>
</dbReference>
<dbReference type="GO" id="GO:0003924">
    <property type="term" value="F:GTPase activity"/>
    <property type="evidence" value="ECO:0007669"/>
    <property type="project" value="InterPro"/>
</dbReference>
<name>W4RZ75_9XANT</name>
<dbReference type="Gene3D" id="2.70.210.12">
    <property type="entry name" value="GTP1/OBG domain"/>
    <property type="match status" value="1"/>
</dbReference>
<dbReference type="GO" id="GO:0046872">
    <property type="term" value="F:metal ion binding"/>
    <property type="evidence" value="ECO:0007669"/>
    <property type="project" value="UniProtKB-KW"/>
</dbReference>
<dbReference type="AlphaFoldDB" id="W4RZ75"/>
<comment type="caution">
    <text evidence="8">The sequence shown here is derived from an EMBL/GenBank/DDBJ whole genome shotgun (WGS) entry which is preliminary data.</text>
</comment>
<keyword evidence="5" id="KW-0460">Magnesium</keyword>
<evidence type="ECO:0000313" key="9">
    <source>
        <dbReference type="Proteomes" id="UP000019143"/>
    </source>
</evidence>
<keyword evidence="4" id="KW-0378">Hydrolase</keyword>
<dbReference type="PROSITE" id="PS51883">
    <property type="entry name" value="OBG"/>
    <property type="match status" value="1"/>
</dbReference>